<dbReference type="AlphaFoldDB" id="A0A5C2SVA9"/>
<keyword evidence="2" id="KW-1185">Reference proteome</keyword>
<name>A0A5C2SVA9_9APHY</name>
<sequence length="79" mass="8788">MSMFCTTMPERASYGPSRKYCIPVLGLWLHSLCVLIYGHDCGLSGSGSTWCILPSVDGARWSYYCDGLLNISYHTRASM</sequence>
<accession>A0A5C2SVA9</accession>
<evidence type="ECO:0000313" key="1">
    <source>
        <dbReference type="EMBL" id="RPD67540.1"/>
    </source>
</evidence>
<reference evidence="1" key="1">
    <citation type="journal article" date="2018" name="Genome Biol. Evol.">
        <title>Genomics and development of Lentinus tigrinus, a white-rot wood-decaying mushroom with dimorphic fruiting bodies.</title>
        <authorList>
            <person name="Wu B."/>
            <person name="Xu Z."/>
            <person name="Knudson A."/>
            <person name="Carlson A."/>
            <person name="Chen N."/>
            <person name="Kovaka S."/>
            <person name="LaButti K."/>
            <person name="Lipzen A."/>
            <person name="Pennachio C."/>
            <person name="Riley R."/>
            <person name="Schakwitz W."/>
            <person name="Umezawa K."/>
            <person name="Ohm R.A."/>
            <person name="Grigoriev I.V."/>
            <person name="Nagy L.G."/>
            <person name="Gibbons J."/>
            <person name="Hibbett D."/>
        </authorList>
    </citation>
    <scope>NUCLEOTIDE SEQUENCE [LARGE SCALE GENOMIC DNA]</scope>
    <source>
        <strain evidence="1">ALCF2SS1-6</strain>
    </source>
</reference>
<gene>
    <name evidence="1" type="ORF">L227DRAFT_27630</name>
</gene>
<proteinExistence type="predicted"/>
<protein>
    <submittedName>
        <fullName evidence="1">Uncharacterized protein</fullName>
    </submittedName>
</protein>
<organism evidence="1 2">
    <name type="scientific">Lentinus tigrinus ALCF2SS1-6</name>
    <dbReference type="NCBI Taxonomy" id="1328759"/>
    <lineage>
        <taxon>Eukaryota</taxon>
        <taxon>Fungi</taxon>
        <taxon>Dikarya</taxon>
        <taxon>Basidiomycota</taxon>
        <taxon>Agaricomycotina</taxon>
        <taxon>Agaricomycetes</taxon>
        <taxon>Polyporales</taxon>
        <taxon>Polyporaceae</taxon>
        <taxon>Lentinus</taxon>
    </lineage>
</organism>
<evidence type="ECO:0000313" key="2">
    <source>
        <dbReference type="Proteomes" id="UP000313359"/>
    </source>
</evidence>
<dbReference type="EMBL" id="ML122250">
    <property type="protein sequence ID" value="RPD67540.1"/>
    <property type="molecule type" value="Genomic_DNA"/>
</dbReference>
<dbReference type="Proteomes" id="UP000313359">
    <property type="component" value="Unassembled WGS sequence"/>
</dbReference>